<dbReference type="SUPFAM" id="SSF49373">
    <property type="entry name" value="Invasin/intimin cell-adhesion fragments"/>
    <property type="match status" value="1"/>
</dbReference>
<feature type="domain" description="BIG2" evidence="1">
    <location>
        <begin position="247"/>
        <end position="313"/>
    </location>
</feature>
<dbReference type="InterPro" id="IPR003343">
    <property type="entry name" value="Big_2"/>
</dbReference>
<organism evidence="2">
    <name type="scientific">Siphoviridae sp. ct6d71</name>
    <dbReference type="NCBI Taxonomy" id="2826298"/>
    <lineage>
        <taxon>Viruses</taxon>
        <taxon>Duplodnaviria</taxon>
        <taxon>Heunggongvirae</taxon>
        <taxon>Uroviricota</taxon>
        <taxon>Caudoviricetes</taxon>
    </lineage>
</organism>
<dbReference type="EMBL" id="BK015797">
    <property type="protein sequence ID" value="DAE25342.1"/>
    <property type="molecule type" value="Genomic_DNA"/>
</dbReference>
<evidence type="ECO:0000313" key="2">
    <source>
        <dbReference type="EMBL" id="DAE25342.1"/>
    </source>
</evidence>
<reference evidence="2" key="1">
    <citation type="journal article" date="2021" name="Proc. Natl. Acad. Sci. U.S.A.">
        <title>A Catalog of Tens of Thousands of Viruses from Human Metagenomes Reveals Hidden Associations with Chronic Diseases.</title>
        <authorList>
            <person name="Tisza M.J."/>
            <person name="Buck C.B."/>
        </authorList>
    </citation>
    <scope>NUCLEOTIDE SEQUENCE</scope>
    <source>
        <strain evidence="2">Ct6d71</strain>
    </source>
</reference>
<sequence length="423" mass="48422">MLNLKYFENTLDNNVFGCDPNEQYRDLEQEYIDDNWENTSIRYTIEEQDGYGELNFHKIEAWVNNVIATSSSGSRSGQDYLQFFFRNINHSLSQGLYYRFNDNYWLAYFYSKFQGIPGDTLVRRCNNALRIVDPVDGSIFEIPCVVEYDMGSPATQISMYVLTPNNHASVMVQSNSDTRRLFVTNTRYILGGRPFKLNGYQNALLYKEGIEDSQILYLDLYLDEKHARDDFERQVAYNGEYNYELRIAEDNIEVATSGSGQLHANVTLNGDDVKREIKWRSSDDSVVTVDETGRYWAKKLGSAVISAIFGDLETTITIKVVEVNTEPYIELKTCPTKIREYDTAYFVVQVLVDGKEVSAEISATLDNGTTKDKNLELKFTKNTVMATCIKRDGQLHNINIKAHLQDGRDIIKIVSVRLVSMMG</sequence>
<dbReference type="Gene3D" id="2.60.40.1080">
    <property type="match status" value="1"/>
</dbReference>
<protein>
    <submittedName>
        <fullName evidence="2">Head closure knob</fullName>
    </submittedName>
</protein>
<evidence type="ECO:0000259" key="1">
    <source>
        <dbReference type="Pfam" id="PF02368"/>
    </source>
</evidence>
<proteinExistence type="predicted"/>
<name>A0A8S5R1J3_9CAUD</name>
<dbReference type="InterPro" id="IPR008964">
    <property type="entry name" value="Invasin/intimin_cell_adhesion"/>
</dbReference>
<accession>A0A8S5R1J3</accession>
<dbReference type="Pfam" id="PF02368">
    <property type="entry name" value="Big_2"/>
    <property type="match status" value="1"/>
</dbReference>